<keyword evidence="1" id="KW-1133">Transmembrane helix</keyword>
<feature type="transmembrane region" description="Helical" evidence="1">
    <location>
        <begin position="250"/>
        <end position="266"/>
    </location>
</feature>
<dbReference type="InterPro" id="IPR002656">
    <property type="entry name" value="Acyl_transf_3_dom"/>
</dbReference>
<dbReference type="Pfam" id="PF01757">
    <property type="entry name" value="Acyl_transf_3"/>
    <property type="match status" value="1"/>
</dbReference>
<dbReference type="GO" id="GO:0016747">
    <property type="term" value="F:acyltransferase activity, transferring groups other than amino-acyl groups"/>
    <property type="evidence" value="ECO:0007669"/>
    <property type="project" value="InterPro"/>
</dbReference>
<dbReference type="Proteomes" id="UP000245489">
    <property type="component" value="Unassembled WGS sequence"/>
</dbReference>
<dbReference type="GO" id="GO:0000271">
    <property type="term" value="P:polysaccharide biosynthetic process"/>
    <property type="evidence" value="ECO:0007669"/>
    <property type="project" value="TreeGrafter"/>
</dbReference>
<protein>
    <submittedName>
        <fullName evidence="3">Peptidoglycan/LPS O-acetylase OafA/YrhL</fullName>
    </submittedName>
</protein>
<keyword evidence="1" id="KW-0472">Membrane</keyword>
<dbReference type="InterPro" id="IPR050879">
    <property type="entry name" value="Acyltransferase_3"/>
</dbReference>
<keyword evidence="4" id="KW-1185">Reference proteome</keyword>
<dbReference type="GO" id="GO:0016020">
    <property type="term" value="C:membrane"/>
    <property type="evidence" value="ECO:0007669"/>
    <property type="project" value="TreeGrafter"/>
</dbReference>
<feature type="transmembrane region" description="Helical" evidence="1">
    <location>
        <begin position="43"/>
        <end position="64"/>
    </location>
</feature>
<comment type="caution">
    <text evidence="3">The sequence shown here is derived from an EMBL/GenBank/DDBJ whole genome shotgun (WGS) entry which is preliminary data.</text>
</comment>
<evidence type="ECO:0000313" key="4">
    <source>
        <dbReference type="Proteomes" id="UP000245489"/>
    </source>
</evidence>
<feature type="transmembrane region" description="Helical" evidence="1">
    <location>
        <begin position="85"/>
        <end position="105"/>
    </location>
</feature>
<dbReference type="AlphaFoldDB" id="A0A316E817"/>
<evidence type="ECO:0000256" key="1">
    <source>
        <dbReference type="SAM" id="Phobius"/>
    </source>
</evidence>
<keyword evidence="1" id="KW-0812">Transmembrane</keyword>
<dbReference type="EMBL" id="QGGO01000011">
    <property type="protein sequence ID" value="PWK26511.1"/>
    <property type="molecule type" value="Genomic_DNA"/>
</dbReference>
<sequence length="347" mass="40173">MSSKKIINSIQFLRGFAALAVVIHHTGGYVKRYYEPHLLLGDFFSIGFAGVDLFFVISGFIIHFTSKNYLNNPAKLKDYLSKRFVRVYPIYWIVTTLLFTLGWLITHVLHKNVFSIGYPHTIIAYLQTYSLFPLHFAINPVTWTLSYEIFFYVVFALLIISKRLIIIPFLILLVSFYNIFIQKSGSELTYFNFIFSGYNFEFVLGCLIFQFYEKVQLSKALSLILLTVAISIIIYFGYEVSDVDSFQRVLTFGLPSGLILLTLLNLEKDGVISFPKIFLMLGDASYALYLIHFPMMLLMNKIPQMLGYKFTATQEINYSYLIIISIVITSFFVHKWIEKPIAKFILK</sequence>
<feature type="transmembrane region" description="Helical" evidence="1">
    <location>
        <begin position="150"/>
        <end position="177"/>
    </location>
</feature>
<feature type="domain" description="Acyltransferase 3" evidence="2">
    <location>
        <begin position="8"/>
        <end position="332"/>
    </location>
</feature>
<evidence type="ECO:0000259" key="2">
    <source>
        <dbReference type="Pfam" id="PF01757"/>
    </source>
</evidence>
<evidence type="ECO:0000313" key="3">
    <source>
        <dbReference type="EMBL" id="PWK26511.1"/>
    </source>
</evidence>
<dbReference type="PANTHER" id="PTHR23028">
    <property type="entry name" value="ACETYLTRANSFERASE"/>
    <property type="match status" value="1"/>
</dbReference>
<reference evidence="3 4" key="1">
    <citation type="submission" date="2018-05" db="EMBL/GenBank/DDBJ databases">
        <title>Genomic Encyclopedia of Archaeal and Bacterial Type Strains, Phase II (KMG-II): from individual species to whole genera.</title>
        <authorList>
            <person name="Goeker M."/>
        </authorList>
    </citation>
    <scope>NUCLEOTIDE SEQUENCE [LARGE SCALE GENOMIC DNA]</scope>
    <source>
        <strain evidence="3 4">DSM 22214</strain>
    </source>
</reference>
<gene>
    <name evidence="3" type="ORF">LV89_02356</name>
</gene>
<name>A0A316E817_9BACT</name>
<feature type="transmembrane region" description="Helical" evidence="1">
    <location>
        <begin position="12"/>
        <end position="31"/>
    </location>
</feature>
<accession>A0A316E817</accession>
<dbReference type="PANTHER" id="PTHR23028:SF131">
    <property type="entry name" value="BLR2367 PROTEIN"/>
    <property type="match status" value="1"/>
</dbReference>
<feature type="transmembrane region" description="Helical" evidence="1">
    <location>
        <begin position="221"/>
        <end position="238"/>
    </location>
</feature>
<feature type="transmembrane region" description="Helical" evidence="1">
    <location>
        <begin position="278"/>
        <end position="298"/>
    </location>
</feature>
<proteinExistence type="predicted"/>
<feature type="transmembrane region" description="Helical" evidence="1">
    <location>
        <begin position="318"/>
        <end position="337"/>
    </location>
</feature>
<dbReference type="RefSeq" id="WP_109743089.1">
    <property type="nucleotide sequence ID" value="NZ_QGGO01000011.1"/>
</dbReference>
<dbReference type="OrthoDB" id="290051at2"/>
<feature type="transmembrane region" description="Helical" evidence="1">
    <location>
        <begin position="189"/>
        <end position="209"/>
    </location>
</feature>
<organism evidence="3 4">
    <name type="scientific">Arcicella aurantiaca</name>
    <dbReference type="NCBI Taxonomy" id="591202"/>
    <lineage>
        <taxon>Bacteria</taxon>
        <taxon>Pseudomonadati</taxon>
        <taxon>Bacteroidota</taxon>
        <taxon>Cytophagia</taxon>
        <taxon>Cytophagales</taxon>
        <taxon>Flectobacillaceae</taxon>
        <taxon>Arcicella</taxon>
    </lineage>
</organism>